<dbReference type="InterPro" id="IPR001163">
    <property type="entry name" value="Sm_dom_euk/arc"/>
</dbReference>
<evidence type="ECO:0000259" key="10">
    <source>
        <dbReference type="PROSITE" id="PS52002"/>
    </source>
</evidence>
<dbReference type="SUPFAM" id="SSF50182">
    <property type="entry name" value="Sm-like ribonucleoproteins"/>
    <property type="match status" value="1"/>
</dbReference>
<evidence type="ECO:0000256" key="2">
    <source>
        <dbReference type="ARBA" id="ARBA00006850"/>
    </source>
</evidence>
<evidence type="ECO:0000256" key="1">
    <source>
        <dbReference type="ARBA" id="ARBA00004123"/>
    </source>
</evidence>
<name>A0ABP0NRS1_9DINO</name>
<dbReference type="InterPro" id="IPR027141">
    <property type="entry name" value="LSm4/Sm_D1/D3"/>
</dbReference>
<keyword evidence="8" id="KW-0687">Ribonucleoprotein</keyword>
<dbReference type="Gene3D" id="2.30.30.100">
    <property type="match status" value="1"/>
</dbReference>
<dbReference type="Gene3D" id="1.25.40.10">
    <property type="entry name" value="Tetratricopeptide repeat domain"/>
    <property type="match status" value="2"/>
</dbReference>
<comment type="subcellular location">
    <subcellularLocation>
        <location evidence="1">Nucleus</location>
    </subcellularLocation>
</comment>
<feature type="region of interest" description="Disordered" evidence="9">
    <location>
        <begin position="80"/>
        <end position="101"/>
    </location>
</feature>
<sequence length="599" mass="65896">MVLPMSLLRTAQNQPMMVELKNGETYSGVLASCDGFMNLHMRDIVCTSRDGERFWKIPECYVRGNSIKYLRLPDEVIDMVKDEPQSRKDRPIRSDPDRGTPPLRALVVEIRQQFKARGRGRGGKGEGRGRGRGGQSAGPGEKRAGGGGDKVLCRLKAPEALQWLRWMQEHQVEANVFHYSAVMSTCEILRLKVFLVEVVGFKASEWQSAVALLAQMLQGAGALPDTVVCNAAISALEKGGGWQLALALLEELKNFSVEADVISNWAGFGDDVEWGLDWRDGLQITQCMKQRQATCGTIVRSSCGPRFTVFPNTVTTNCLIDACSSWYNASLSACGVPWQWKPGPRPFDEPGGSMSWSVAAWVLAAMPVQRVSADLISSNATMDACAKGAATWQWPLTMLMDLHRARGLHDVVRFSGFKKGFAGGLGACEQVKDWEMAYDLLRCMAAWHVEPNHFCFNAALSSSSAWPRSLQLAGDLLKEDVVSCNALLLSLTWRRAMGMLAWSMQVQLQPNLTSYSTALLSLEGRWTHALQLFSSMEVTDVISFNSALGAHKMSMSWRSAAELLQSMRKTWTPTVISYASATSACEVSGAVAAWTEPCL</sequence>
<evidence type="ECO:0000313" key="11">
    <source>
        <dbReference type="EMBL" id="CAK9066201.1"/>
    </source>
</evidence>
<keyword evidence="12" id="KW-1185">Reference proteome</keyword>
<keyword evidence="6" id="KW-0508">mRNA splicing</keyword>
<reference evidence="11 12" key="1">
    <citation type="submission" date="2024-02" db="EMBL/GenBank/DDBJ databases">
        <authorList>
            <person name="Chen Y."/>
            <person name="Shah S."/>
            <person name="Dougan E. K."/>
            <person name="Thang M."/>
            <person name="Chan C."/>
        </authorList>
    </citation>
    <scope>NUCLEOTIDE SEQUENCE [LARGE SCALE GENOMIC DNA]</scope>
</reference>
<feature type="region of interest" description="Disordered" evidence="9">
    <location>
        <begin position="115"/>
        <end position="149"/>
    </location>
</feature>
<dbReference type="PROSITE" id="PS52002">
    <property type="entry name" value="SM"/>
    <property type="match status" value="1"/>
</dbReference>
<evidence type="ECO:0000256" key="3">
    <source>
        <dbReference type="ARBA" id="ARBA00022664"/>
    </source>
</evidence>
<keyword evidence="3" id="KW-0507">mRNA processing</keyword>
<dbReference type="InterPro" id="IPR011990">
    <property type="entry name" value="TPR-like_helical_dom_sf"/>
</dbReference>
<evidence type="ECO:0000256" key="4">
    <source>
        <dbReference type="ARBA" id="ARBA00022728"/>
    </source>
</evidence>
<dbReference type="InterPro" id="IPR047575">
    <property type="entry name" value="Sm"/>
</dbReference>
<keyword evidence="4" id="KW-0747">Spliceosome</keyword>
<dbReference type="InterPro" id="IPR010920">
    <property type="entry name" value="LSM_dom_sf"/>
</dbReference>
<gene>
    <name evidence="11" type="ORF">SCF082_LOCUS33754</name>
</gene>
<comment type="caution">
    <text evidence="11">The sequence shown here is derived from an EMBL/GenBank/DDBJ whole genome shotgun (WGS) entry which is preliminary data.</text>
</comment>
<dbReference type="InterPro" id="IPR034101">
    <property type="entry name" value="Lsm4"/>
</dbReference>
<feature type="compositionally biased region" description="Basic and acidic residues" evidence="9">
    <location>
        <begin position="80"/>
        <end position="98"/>
    </location>
</feature>
<dbReference type="SMART" id="SM00651">
    <property type="entry name" value="Sm"/>
    <property type="match status" value="1"/>
</dbReference>
<evidence type="ECO:0000256" key="6">
    <source>
        <dbReference type="ARBA" id="ARBA00023187"/>
    </source>
</evidence>
<keyword evidence="5" id="KW-0694">RNA-binding</keyword>
<feature type="domain" description="Sm" evidence="10">
    <location>
        <begin position="3"/>
        <end position="76"/>
    </location>
</feature>
<dbReference type="EMBL" id="CAXAMM010030247">
    <property type="protein sequence ID" value="CAK9066201.1"/>
    <property type="molecule type" value="Genomic_DNA"/>
</dbReference>
<dbReference type="Proteomes" id="UP001642464">
    <property type="component" value="Unassembled WGS sequence"/>
</dbReference>
<keyword evidence="7" id="KW-0539">Nucleus</keyword>
<evidence type="ECO:0000256" key="8">
    <source>
        <dbReference type="ARBA" id="ARBA00023274"/>
    </source>
</evidence>
<evidence type="ECO:0000256" key="5">
    <source>
        <dbReference type="ARBA" id="ARBA00022884"/>
    </source>
</evidence>
<evidence type="ECO:0000256" key="9">
    <source>
        <dbReference type="SAM" id="MobiDB-lite"/>
    </source>
</evidence>
<comment type="similarity">
    <text evidence="2">Belongs to the snRNP Sm proteins family.</text>
</comment>
<accession>A0ABP0NRS1</accession>
<proteinExistence type="inferred from homology"/>
<dbReference type="CDD" id="cd01723">
    <property type="entry name" value="LSm4"/>
    <property type="match status" value="1"/>
</dbReference>
<evidence type="ECO:0000313" key="12">
    <source>
        <dbReference type="Proteomes" id="UP001642464"/>
    </source>
</evidence>
<evidence type="ECO:0000256" key="7">
    <source>
        <dbReference type="ARBA" id="ARBA00023242"/>
    </source>
</evidence>
<protein>
    <submittedName>
        <fullName evidence="11">Probable U6 snRNA-associated Sm-like protein LSm4 (Glycine-rich protein 10) (GRP 10)</fullName>
    </submittedName>
</protein>
<dbReference type="Pfam" id="PF01423">
    <property type="entry name" value="LSM"/>
    <property type="match status" value="1"/>
</dbReference>
<organism evidence="11 12">
    <name type="scientific">Durusdinium trenchii</name>
    <dbReference type="NCBI Taxonomy" id="1381693"/>
    <lineage>
        <taxon>Eukaryota</taxon>
        <taxon>Sar</taxon>
        <taxon>Alveolata</taxon>
        <taxon>Dinophyceae</taxon>
        <taxon>Suessiales</taxon>
        <taxon>Symbiodiniaceae</taxon>
        <taxon>Durusdinium</taxon>
    </lineage>
</organism>
<dbReference type="PANTHER" id="PTHR23338">
    <property type="entry name" value="SMALL NUCLEAR RIBONUCLEOPROTEIN SM"/>
    <property type="match status" value="1"/>
</dbReference>